<dbReference type="EMBL" id="JACEIK010003186">
    <property type="protein sequence ID" value="MCD9640706.1"/>
    <property type="molecule type" value="Genomic_DNA"/>
</dbReference>
<organism evidence="1 2">
    <name type="scientific">Datura stramonium</name>
    <name type="common">Jimsonweed</name>
    <name type="synonym">Common thornapple</name>
    <dbReference type="NCBI Taxonomy" id="4076"/>
    <lineage>
        <taxon>Eukaryota</taxon>
        <taxon>Viridiplantae</taxon>
        <taxon>Streptophyta</taxon>
        <taxon>Embryophyta</taxon>
        <taxon>Tracheophyta</taxon>
        <taxon>Spermatophyta</taxon>
        <taxon>Magnoliopsida</taxon>
        <taxon>eudicotyledons</taxon>
        <taxon>Gunneridae</taxon>
        <taxon>Pentapetalae</taxon>
        <taxon>asterids</taxon>
        <taxon>lamiids</taxon>
        <taxon>Solanales</taxon>
        <taxon>Solanaceae</taxon>
        <taxon>Solanoideae</taxon>
        <taxon>Datureae</taxon>
        <taxon>Datura</taxon>
    </lineage>
</organism>
<evidence type="ECO:0000313" key="2">
    <source>
        <dbReference type="Proteomes" id="UP000823775"/>
    </source>
</evidence>
<accession>A0ABS8V0W3</accession>
<protein>
    <submittedName>
        <fullName evidence="1">Uncharacterized protein</fullName>
    </submittedName>
</protein>
<comment type="caution">
    <text evidence="1">The sequence shown here is derived from an EMBL/GenBank/DDBJ whole genome shotgun (WGS) entry which is preliminary data.</text>
</comment>
<name>A0ABS8V0W3_DATST</name>
<dbReference type="Proteomes" id="UP000823775">
    <property type="component" value="Unassembled WGS sequence"/>
</dbReference>
<gene>
    <name evidence="1" type="ORF">HAX54_026182</name>
</gene>
<keyword evidence="2" id="KW-1185">Reference proteome</keyword>
<reference evidence="1 2" key="1">
    <citation type="journal article" date="2021" name="BMC Genomics">
        <title>Datura genome reveals duplications of psychoactive alkaloid biosynthetic genes and high mutation rate following tissue culture.</title>
        <authorList>
            <person name="Rajewski A."/>
            <person name="Carter-House D."/>
            <person name="Stajich J."/>
            <person name="Litt A."/>
        </authorList>
    </citation>
    <scope>NUCLEOTIDE SEQUENCE [LARGE SCALE GENOMIC DNA]</scope>
    <source>
        <strain evidence="1">AR-01</strain>
    </source>
</reference>
<proteinExistence type="predicted"/>
<sequence>MGKCPAALALAQHGHEHNIPRARQPWACAQRPSHSADMDMSPRVPCGRPTWACTQRPSHSPGMDMPLSVHRTRPTWNVHIGVVHV</sequence>
<evidence type="ECO:0000313" key="1">
    <source>
        <dbReference type="EMBL" id="MCD9640706.1"/>
    </source>
</evidence>